<reference evidence="3" key="1">
    <citation type="submission" date="2021-12" db="EMBL/GenBank/DDBJ databases">
        <authorList>
            <person name="King R."/>
        </authorList>
    </citation>
    <scope>NUCLEOTIDE SEQUENCE</scope>
</reference>
<evidence type="ECO:0000313" key="3">
    <source>
        <dbReference type="EMBL" id="CAH0407670.1"/>
    </source>
</evidence>
<protein>
    <submittedName>
        <fullName evidence="3">Uncharacterized protein</fullName>
    </submittedName>
</protein>
<dbReference type="Pfam" id="PF13417">
    <property type="entry name" value="GST_N_3"/>
    <property type="match status" value="1"/>
</dbReference>
<dbReference type="InterPro" id="IPR040079">
    <property type="entry name" value="Glutathione_S-Trfase"/>
</dbReference>
<dbReference type="Proteomes" id="UP001153292">
    <property type="component" value="Chromosome 9"/>
</dbReference>
<name>A0ABN8BIT4_CHISP</name>
<dbReference type="SUPFAM" id="SSF47616">
    <property type="entry name" value="GST C-terminal domain-like"/>
    <property type="match status" value="1"/>
</dbReference>
<dbReference type="CDD" id="cd03177">
    <property type="entry name" value="GST_C_Delta_Epsilon"/>
    <property type="match status" value="1"/>
</dbReference>
<gene>
    <name evidence="3" type="ORF">CHILSU_LOCUS11073</name>
</gene>
<evidence type="ECO:0000259" key="1">
    <source>
        <dbReference type="Pfam" id="PF00043"/>
    </source>
</evidence>
<sequence>MPIKLYSLEASPPVRAVWMICEIYNIPLELIDIELRTGDHLKPEFLKINPLHTVPAMDDDGTILHDSHAILIYLSEMYGKDKSLYPKDPKGRALVNQKLFFNNAYLFPRMRNVTTPIFMGGRGVQQQHLESIKEVYDFMETFLEKTKYLAGDNITIADIAAFPSVCGLMYIVPIDSARYPKITAWIKYFESQLYSKKHNEKGAKMLGEIVQNGMK</sequence>
<dbReference type="InterPro" id="IPR036282">
    <property type="entry name" value="Glutathione-S-Trfase_C_sf"/>
</dbReference>
<dbReference type="EMBL" id="OU963902">
    <property type="protein sequence ID" value="CAH0407670.1"/>
    <property type="molecule type" value="Genomic_DNA"/>
</dbReference>
<dbReference type="SUPFAM" id="SSF52833">
    <property type="entry name" value="Thioredoxin-like"/>
    <property type="match status" value="1"/>
</dbReference>
<dbReference type="SFLD" id="SFLDS00019">
    <property type="entry name" value="Glutathione_Transferase_(cytos"/>
    <property type="match status" value="1"/>
</dbReference>
<dbReference type="Pfam" id="PF00043">
    <property type="entry name" value="GST_C"/>
    <property type="match status" value="1"/>
</dbReference>
<proteinExistence type="predicted"/>
<keyword evidence="4" id="KW-1185">Reference proteome</keyword>
<dbReference type="InterPro" id="IPR036249">
    <property type="entry name" value="Thioredoxin-like_sf"/>
</dbReference>
<accession>A0ABN8BIT4</accession>
<dbReference type="SFLD" id="SFLDG01153">
    <property type="entry name" value="Main.4:_Theta-like"/>
    <property type="match status" value="1"/>
</dbReference>
<dbReference type="PANTHER" id="PTHR43969:SF9">
    <property type="entry name" value="GLUTATHIONE S TRANSFERASE D10, ISOFORM A-RELATED"/>
    <property type="match status" value="1"/>
</dbReference>
<dbReference type="InterPro" id="IPR004046">
    <property type="entry name" value="GST_C"/>
</dbReference>
<evidence type="ECO:0000313" key="4">
    <source>
        <dbReference type="Proteomes" id="UP001153292"/>
    </source>
</evidence>
<dbReference type="PANTHER" id="PTHR43969">
    <property type="entry name" value="GLUTATHIONE S TRANSFERASE D10, ISOFORM A-RELATED"/>
    <property type="match status" value="1"/>
</dbReference>
<dbReference type="Gene3D" id="3.40.30.10">
    <property type="entry name" value="Glutaredoxin"/>
    <property type="match status" value="1"/>
</dbReference>
<feature type="domain" description="GST N-terminal" evidence="2">
    <location>
        <begin position="5"/>
        <end position="79"/>
    </location>
</feature>
<evidence type="ECO:0000259" key="2">
    <source>
        <dbReference type="Pfam" id="PF13417"/>
    </source>
</evidence>
<dbReference type="SFLD" id="SFLDG00358">
    <property type="entry name" value="Main_(cytGST)"/>
    <property type="match status" value="1"/>
</dbReference>
<organism evidence="3 4">
    <name type="scientific">Chilo suppressalis</name>
    <name type="common">Asiatic rice borer moth</name>
    <dbReference type="NCBI Taxonomy" id="168631"/>
    <lineage>
        <taxon>Eukaryota</taxon>
        <taxon>Metazoa</taxon>
        <taxon>Ecdysozoa</taxon>
        <taxon>Arthropoda</taxon>
        <taxon>Hexapoda</taxon>
        <taxon>Insecta</taxon>
        <taxon>Pterygota</taxon>
        <taxon>Neoptera</taxon>
        <taxon>Endopterygota</taxon>
        <taxon>Lepidoptera</taxon>
        <taxon>Glossata</taxon>
        <taxon>Ditrysia</taxon>
        <taxon>Pyraloidea</taxon>
        <taxon>Crambidae</taxon>
        <taxon>Crambinae</taxon>
        <taxon>Chilo</taxon>
    </lineage>
</organism>
<dbReference type="InterPro" id="IPR004045">
    <property type="entry name" value="Glutathione_S-Trfase_N"/>
</dbReference>
<dbReference type="Gene3D" id="1.20.1050.10">
    <property type="match status" value="1"/>
</dbReference>
<feature type="domain" description="Glutathione S-transferase C-terminal" evidence="1">
    <location>
        <begin position="124"/>
        <end position="192"/>
    </location>
</feature>